<dbReference type="CDD" id="cd02440">
    <property type="entry name" value="AdoMet_MTases"/>
    <property type="match status" value="1"/>
</dbReference>
<protein>
    <submittedName>
        <fullName evidence="2">LicD family protein</fullName>
    </submittedName>
</protein>
<dbReference type="Pfam" id="PF04991">
    <property type="entry name" value="LicD"/>
    <property type="match status" value="1"/>
</dbReference>
<gene>
    <name evidence="2" type="ORF">K8V20_08950</name>
</gene>
<name>A0A921LNI8_9FIRM</name>
<feature type="domain" description="LicD/FKTN/FKRP nucleotidyltransferase" evidence="1">
    <location>
        <begin position="1224"/>
        <end position="1442"/>
    </location>
</feature>
<dbReference type="InterPro" id="IPR007074">
    <property type="entry name" value="LicD/FKTN/FKRP_NTP_transf"/>
</dbReference>
<reference evidence="2" key="2">
    <citation type="submission" date="2021-09" db="EMBL/GenBank/DDBJ databases">
        <authorList>
            <person name="Gilroy R."/>
        </authorList>
    </citation>
    <scope>NUCLEOTIDE SEQUENCE</scope>
    <source>
        <strain evidence="2">ChiBcec21-2208</strain>
    </source>
</reference>
<accession>A0A921LNI8</accession>
<dbReference type="PANTHER" id="PTHR43404:SF2">
    <property type="entry name" value="LIPOPOLYSACCHARIDE CHOLINEPHOSPHOTRANSFERASE LICD"/>
    <property type="match status" value="1"/>
</dbReference>
<dbReference type="InterPro" id="IPR029063">
    <property type="entry name" value="SAM-dependent_MTases_sf"/>
</dbReference>
<comment type="caution">
    <text evidence="2">The sequence shown here is derived from an EMBL/GenBank/DDBJ whole genome shotgun (WGS) entry which is preliminary data.</text>
</comment>
<dbReference type="PANTHER" id="PTHR43404">
    <property type="entry name" value="LIPOPOLYSACCHARIDE CHOLINEPHOSPHOTRANSFERASE LICD"/>
    <property type="match status" value="1"/>
</dbReference>
<dbReference type="Gene3D" id="3.40.50.1000">
    <property type="entry name" value="HAD superfamily/HAD-like"/>
    <property type="match status" value="1"/>
</dbReference>
<dbReference type="EMBL" id="DYVE01000231">
    <property type="protein sequence ID" value="HJG28751.1"/>
    <property type="molecule type" value="Genomic_DNA"/>
</dbReference>
<dbReference type="Proteomes" id="UP000782880">
    <property type="component" value="Unassembled WGS sequence"/>
</dbReference>
<dbReference type="InterPro" id="IPR023214">
    <property type="entry name" value="HAD_sf"/>
</dbReference>
<dbReference type="Gene3D" id="3.40.50.150">
    <property type="entry name" value="Vaccinia Virus protein VP39"/>
    <property type="match status" value="1"/>
</dbReference>
<dbReference type="Gene3D" id="1.10.150.400">
    <property type="match status" value="1"/>
</dbReference>
<evidence type="ECO:0000313" key="2">
    <source>
        <dbReference type="EMBL" id="HJG28751.1"/>
    </source>
</evidence>
<dbReference type="SUPFAM" id="SSF53335">
    <property type="entry name" value="S-adenosyl-L-methionine-dependent methyltransferases"/>
    <property type="match status" value="1"/>
</dbReference>
<evidence type="ECO:0000259" key="1">
    <source>
        <dbReference type="Pfam" id="PF04991"/>
    </source>
</evidence>
<organism evidence="2 3">
    <name type="scientific">Subdoligranulum variabile</name>
    <dbReference type="NCBI Taxonomy" id="214851"/>
    <lineage>
        <taxon>Bacteria</taxon>
        <taxon>Bacillati</taxon>
        <taxon>Bacillota</taxon>
        <taxon>Clostridia</taxon>
        <taxon>Eubacteriales</taxon>
        <taxon>Oscillospiraceae</taxon>
        <taxon>Subdoligranulum</taxon>
    </lineage>
</organism>
<dbReference type="SUPFAM" id="SSF56784">
    <property type="entry name" value="HAD-like"/>
    <property type="match status" value="1"/>
</dbReference>
<evidence type="ECO:0000313" key="3">
    <source>
        <dbReference type="Proteomes" id="UP000782880"/>
    </source>
</evidence>
<dbReference type="InterPro" id="IPR052942">
    <property type="entry name" value="LPS_cholinephosphotransferase"/>
</dbReference>
<proteinExistence type="predicted"/>
<reference evidence="2" key="1">
    <citation type="journal article" date="2021" name="PeerJ">
        <title>Extensive microbial diversity within the chicken gut microbiome revealed by metagenomics and culture.</title>
        <authorList>
            <person name="Gilroy R."/>
            <person name="Ravi A."/>
            <person name="Getino M."/>
            <person name="Pursley I."/>
            <person name="Horton D.L."/>
            <person name="Alikhan N.F."/>
            <person name="Baker D."/>
            <person name="Gharbi K."/>
            <person name="Hall N."/>
            <person name="Watson M."/>
            <person name="Adriaenssens E.M."/>
            <person name="Foster-Nyarko E."/>
            <person name="Jarju S."/>
            <person name="Secka A."/>
            <person name="Antonio M."/>
            <person name="Oren A."/>
            <person name="Chaudhuri R.R."/>
            <person name="La Ragione R."/>
            <person name="Hildebrand F."/>
            <person name="Pallen M.J."/>
        </authorList>
    </citation>
    <scope>NUCLEOTIDE SEQUENCE</scope>
    <source>
        <strain evidence="2">ChiBcec21-2208</strain>
    </source>
</reference>
<dbReference type="InterPro" id="IPR036412">
    <property type="entry name" value="HAD-like_sf"/>
</dbReference>
<sequence>MSVLETFLAQHPAAPIAVVGEGPLAIWQVRYPQATLLGLYDPVGDRPQGECLSVDQLRTDGCRGLIIARQLIAYRAEFAALRKLCTQAGWELWTPEGVDLTAALDHAEVQREASFALTATELRAAIDAHDTISFDIFDTLLQRCTLTPGDVFAMVERKALQRGLPGEDFPTCRQAAQLDSGLDNPDLDEIYRMYRDRYHLAPEQAEALKALELEVESQVLRARADMAEIFRYAIDQGKRVILTTDMYLPGSVLAPLLAREGFTGYDALLVSCEKKCLKLNGLFAELRKQATGRILHIGDHHIYDGVCAELAGIDYGLVASQELCLQRCGLQETMTGLQNLNERGLLGMGSAKAFSSPFRLHIDAGGFHPDAAQLSALYFAPLVAGFLHWFTDALTRNPCDGILFAARDGAPMLRWYEDFCAAFPNLSLPEGKYFYTSRRAATLCNMDNEAAINAIVDSSRMLPPDVMMQQKFDLPAQEIQPPTAQDSQEIYRYVWRHQQAIFDRAKLARQGYYHYMGQLGLQMGGRYVFYDFVSSGTSQKGLSSFTPFTLQGLYFASTATADRAAVPIESFLGADADYFQHQFKRLELFMTSDEGSLAALDENGMPLFAPDHRSQAVIEYAHTCQQQITDWLQRYFRVLYDPNLPLRTETAGAIFEEMRRADLSGFDALELSDDWNGSQETLSTYCETPVRARQHAANEAAVRDAWREFCLHTPMRSSLLNWYDFGPDCTVVLLGASPLAELLCQRCARVIVIEQNPLHGESLAQNCAAYDNFTLQIGHFPAFRPEVQADVVVVPQLQISAGKRVGPFLQAARELLAPGGKMLLVVQNRFGLKYFCGVPAEKTQAPFAGLEDPTGFSRAGIQALLENVGLSSVKFYYPMPDARLPQAIYTDAYQPTDGLRDRVIPYYDSTKTLVAAEDKLWDEILRNRMLPFFANDFLVEAHKGDAVFDDTLFAALSTDRGSKDGFVTAIHENHRVTKTPIAPEGQETLQHLCETQQALQACGVRTVPCTYADGRLTMPFVEGKNLVSQLSELAHAGQPERFAQLLEGLWQQILKSSPTVPSEACALPLSAALLQQAGPILARACIDMIPFNCFYTEGNYLFYDQEFVRQNYPASYVLFRALRYTYGFAPDAEAMLPLAELKQRYGLTDALWEAYEQEEARFIEENRNYEAYEPFYQHAGAPAEAVKANRARLQDQALALPTTRDDKAEREVLLRLLQAFDAVCRQNNLHYTLFYGTLLGAVRHQGFVPWDDDADVIMPRADYDKLCELPPNAWAAEYFLQTPESDPDCFYGGYAKLRDSTTTGIESRNLGHNCNQGIWIDILPLDACWRNPERRQDQFARIHRLQSMLLAKIYPGLYQLDSVTALQVAQTSHRDLCDQLHAALTECDEPDALLTVLARYRSAESHVLTEAEDWRWTIPQPFEGTQYPIPMAYDKLLRQLYGPQYRLYPPLAQRVSHHKGLFDAGTPYRQYQAEHATLLAFFSNL</sequence>
<dbReference type="GO" id="GO:0009100">
    <property type="term" value="P:glycoprotein metabolic process"/>
    <property type="evidence" value="ECO:0007669"/>
    <property type="project" value="UniProtKB-ARBA"/>
</dbReference>